<dbReference type="EMBL" id="CAKMRJ010002223">
    <property type="protein sequence ID" value="CAH1428490.1"/>
    <property type="molecule type" value="Genomic_DNA"/>
</dbReference>
<dbReference type="AlphaFoldDB" id="A0AAU9N2N4"/>
<name>A0AAU9N2N4_9ASTR</name>
<dbReference type="Proteomes" id="UP001157418">
    <property type="component" value="Unassembled WGS sequence"/>
</dbReference>
<organism evidence="1 2">
    <name type="scientific">Lactuca virosa</name>
    <dbReference type="NCBI Taxonomy" id="75947"/>
    <lineage>
        <taxon>Eukaryota</taxon>
        <taxon>Viridiplantae</taxon>
        <taxon>Streptophyta</taxon>
        <taxon>Embryophyta</taxon>
        <taxon>Tracheophyta</taxon>
        <taxon>Spermatophyta</taxon>
        <taxon>Magnoliopsida</taxon>
        <taxon>eudicotyledons</taxon>
        <taxon>Gunneridae</taxon>
        <taxon>Pentapetalae</taxon>
        <taxon>asterids</taxon>
        <taxon>campanulids</taxon>
        <taxon>Asterales</taxon>
        <taxon>Asteraceae</taxon>
        <taxon>Cichorioideae</taxon>
        <taxon>Cichorieae</taxon>
        <taxon>Lactucinae</taxon>
        <taxon>Lactuca</taxon>
    </lineage>
</organism>
<comment type="caution">
    <text evidence="1">The sequence shown here is derived from an EMBL/GenBank/DDBJ whole genome shotgun (WGS) entry which is preliminary data.</text>
</comment>
<reference evidence="1 2" key="1">
    <citation type="submission" date="2022-01" db="EMBL/GenBank/DDBJ databases">
        <authorList>
            <person name="Xiong W."/>
            <person name="Schranz E."/>
        </authorList>
    </citation>
    <scope>NUCLEOTIDE SEQUENCE [LARGE SCALE GENOMIC DNA]</scope>
</reference>
<evidence type="ECO:0000313" key="2">
    <source>
        <dbReference type="Proteomes" id="UP001157418"/>
    </source>
</evidence>
<gene>
    <name evidence="1" type="ORF">LVIROSA_LOCUS15416</name>
</gene>
<protein>
    <submittedName>
        <fullName evidence="1">Uncharacterized protein</fullName>
    </submittedName>
</protein>
<sequence>MPKIVRMESRLIRLSASHSIRFWPPFHVGIVGRRRWTNVTFVYTHSVYFIRYKILEAIGGKYSSELFSFWFC</sequence>
<keyword evidence="2" id="KW-1185">Reference proteome</keyword>
<evidence type="ECO:0000313" key="1">
    <source>
        <dbReference type="EMBL" id="CAH1428490.1"/>
    </source>
</evidence>
<accession>A0AAU9N2N4</accession>
<proteinExistence type="predicted"/>